<keyword evidence="4" id="KW-1185">Reference proteome</keyword>
<sequence>MAFDNEKILISRKSDSEHSQRVWCILTEAPSLRPQRDAQQVPVNARPALQPNFNTRVLLKYIVLLSPDMAENEDVEWNMLFEDPESYTSYLYTADTSDDDSESNSGSSSEDDDQQSFEPRSTPTLSSYIPTEITNEPPFIRNTRILREKIGNRPMASSVRRVLAVMKEEGLDLPLFLDFLSWGDESCVQDPTIQYARSALLGSVELLGIFRRWFKPPRSKRYKKKRASGAQKVMVEIAKEILGKAIEEELEDVGGYFRTGSVGDLRAEELTRFDFESMRQMLLREAPLVSNFVEDLAIPECRRKGDKVRKSDSKKMLAIYFKFKGTTAKAFDTLHALGLTMSFKWTTESVPRMSNEKMIEVCGLLPVCSWELTYDNIEIATRVYSQRLDNLKQFTSGTACTVYVRRGARRLSPHANRDLQEKRAEGMKSPLTPIDIFTLSQQAQVTIDVHTTYIIMQYLLDAPEFELHTYTGKSSVFLRPPPPVCKLATGPDQVTNQFLLGTVNMAEASYEDHIQLLPEWLRQLGMGEESKKEHIGWNQVFFFIGDQLTVSRLRGLFQQRAEDVNSFERLEWLITPFGWFHFAMAAANTYHTQYLGRAKGSGLLNAFNQLERKGLNKVETKGVFHHHLNEALHHVAEAEIRACWLAEGGVATLSELRTKTPQQLQDMAATIYRKHATSLAIDKMKGLPKEKQDEVKQQHTMFLRDILPYLLLRRSIKSGDVGMLEKLLPFFFLQFIGGGNGNYATECIELLQGLHREWPAEIAQHVRMNCWLMTISGRPNSFVPFDQKQEHNNRDIKDTYRSEGPNIDWKFLKKLHPAVPTIRAVTEHIEDQFETYTRGKRHTAPKKEKDVQRLVNSYKELHKLHEGRTLHKDDRAKDYLLTGADKVLYGGWLDKWHDNRFFVRSTQQMY</sequence>
<dbReference type="InterPro" id="IPR046496">
    <property type="entry name" value="DUF6589"/>
</dbReference>
<evidence type="ECO:0000259" key="2">
    <source>
        <dbReference type="Pfam" id="PF20231"/>
    </source>
</evidence>
<name>A0AAW0B322_9AGAR</name>
<feature type="compositionally biased region" description="Polar residues" evidence="1">
    <location>
        <begin position="116"/>
        <end position="134"/>
    </location>
</feature>
<evidence type="ECO:0000256" key="1">
    <source>
        <dbReference type="SAM" id="MobiDB-lite"/>
    </source>
</evidence>
<feature type="domain" description="DUF6589" evidence="2">
    <location>
        <begin position="428"/>
        <end position="842"/>
    </location>
</feature>
<reference evidence="3 4" key="1">
    <citation type="submission" date="2024-01" db="EMBL/GenBank/DDBJ databases">
        <title>A draft genome for a cacao thread blight-causing isolate of Paramarasmius palmivorus.</title>
        <authorList>
            <person name="Baruah I.K."/>
            <person name="Bukari Y."/>
            <person name="Amoako-Attah I."/>
            <person name="Meinhardt L.W."/>
            <person name="Bailey B.A."/>
            <person name="Cohen S.P."/>
        </authorList>
    </citation>
    <scope>NUCLEOTIDE SEQUENCE [LARGE SCALE GENOMIC DNA]</scope>
    <source>
        <strain evidence="3 4">GH-12</strain>
    </source>
</reference>
<organism evidence="3 4">
    <name type="scientific">Paramarasmius palmivorus</name>
    <dbReference type="NCBI Taxonomy" id="297713"/>
    <lineage>
        <taxon>Eukaryota</taxon>
        <taxon>Fungi</taxon>
        <taxon>Dikarya</taxon>
        <taxon>Basidiomycota</taxon>
        <taxon>Agaricomycotina</taxon>
        <taxon>Agaricomycetes</taxon>
        <taxon>Agaricomycetidae</taxon>
        <taxon>Agaricales</taxon>
        <taxon>Marasmiineae</taxon>
        <taxon>Marasmiaceae</taxon>
        <taxon>Paramarasmius</taxon>
    </lineage>
</organism>
<comment type="caution">
    <text evidence="3">The sequence shown here is derived from an EMBL/GenBank/DDBJ whole genome shotgun (WGS) entry which is preliminary data.</text>
</comment>
<dbReference type="EMBL" id="JAYKXP010000214">
    <property type="protein sequence ID" value="KAK7019190.1"/>
    <property type="molecule type" value="Genomic_DNA"/>
</dbReference>
<dbReference type="AlphaFoldDB" id="A0AAW0B322"/>
<dbReference type="Proteomes" id="UP001383192">
    <property type="component" value="Unassembled WGS sequence"/>
</dbReference>
<feature type="region of interest" description="Disordered" evidence="1">
    <location>
        <begin position="93"/>
        <end position="134"/>
    </location>
</feature>
<gene>
    <name evidence="3" type="ORF">VNI00_018148</name>
</gene>
<accession>A0AAW0B322</accession>
<proteinExistence type="predicted"/>
<evidence type="ECO:0000313" key="3">
    <source>
        <dbReference type="EMBL" id="KAK7019190.1"/>
    </source>
</evidence>
<protein>
    <recommendedName>
        <fullName evidence="2">DUF6589 domain-containing protein</fullName>
    </recommendedName>
</protein>
<evidence type="ECO:0000313" key="4">
    <source>
        <dbReference type="Proteomes" id="UP001383192"/>
    </source>
</evidence>
<dbReference type="Pfam" id="PF20231">
    <property type="entry name" value="DUF6589"/>
    <property type="match status" value="1"/>
</dbReference>